<organism evidence="3 4">
    <name type="scientific">Sphingomonas alpina</name>
    <dbReference type="NCBI Taxonomy" id="653931"/>
    <lineage>
        <taxon>Bacteria</taxon>
        <taxon>Pseudomonadati</taxon>
        <taxon>Pseudomonadota</taxon>
        <taxon>Alphaproteobacteria</taxon>
        <taxon>Sphingomonadales</taxon>
        <taxon>Sphingomonadaceae</taxon>
        <taxon>Sphingomonas</taxon>
    </lineage>
</organism>
<name>A0A7H0LQ34_9SPHN</name>
<keyword evidence="4" id="KW-1185">Reference proteome</keyword>
<proteinExistence type="predicted"/>
<evidence type="ECO:0000256" key="1">
    <source>
        <dbReference type="SAM" id="Phobius"/>
    </source>
</evidence>
<feature type="chain" id="PRO_5028891404" evidence="2">
    <location>
        <begin position="23"/>
        <end position="111"/>
    </location>
</feature>
<feature type="transmembrane region" description="Helical" evidence="1">
    <location>
        <begin position="86"/>
        <end position="106"/>
    </location>
</feature>
<gene>
    <name evidence="3" type="ORF">H3Z74_12005</name>
</gene>
<dbReference type="RefSeq" id="WP_187764089.1">
    <property type="nucleotide sequence ID" value="NZ_CP061038.1"/>
</dbReference>
<reference evidence="3 4" key="1">
    <citation type="submission" date="2020-09" db="EMBL/GenBank/DDBJ databases">
        <title>Sphingomonas sp., a new species isolated from pork steak.</title>
        <authorList>
            <person name="Heidler von Heilborn D."/>
        </authorList>
    </citation>
    <scope>NUCLEOTIDE SEQUENCE [LARGE SCALE GENOMIC DNA]</scope>
    <source>
        <strain evidence="4">S8-3T</strain>
    </source>
</reference>
<keyword evidence="1" id="KW-0472">Membrane</keyword>
<evidence type="ECO:0000256" key="2">
    <source>
        <dbReference type="SAM" id="SignalP"/>
    </source>
</evidence>
<feature type="signal peptide" evidence="2">
    <location>
        <begin position="1"/>
        <end position="22"/>
    </location>
</feature>
<dbReference type="KEGG" id="spap:H3Z74_12005"/>
<sequence>MKNPVLLIVLGLVLLAAGAALNFTGGPPRADVAIAAQCKERMRDQPDMVAKCDEAAFAAAMTATDADSAARAISAANNSEVGGNTLAMFLLGLGAAVTAAGIFARWKSSQS</sequence>
<dbReference type="EMBL" id="CP061038">
    <property type="protein sequence ID" value="QNQ11787.1"/>
    <property type="molecule type" value="Genomic_DNA"/>
</dbReference>
<keyword evidence="1" id="KW-0812">Transmembrane</keyword>
<dbReference type="Proteomes" id="UP000516148">
    <property type="component" value="Chromosome"/>
</dbReference>
<keyword evidence="2" id="KW-0732">Signal</keyword>
<dbReference type="AlphaFoldDB" id="A0A7H0LQ34"/>
<keyword evidence="1" id="KW-1133">Transmembrane helix</keyword>
<evidence type="ECO:0000313" key="4">
    <source>
        <dbReference type="Proteomes" id="UP000516148"/>
    </source>
</evidence>
<evidence type="ECO:0000313" key="3">
    <source>
        <dbReference type="EMBL" id="QNQ11787.1"/>
    </source>
</evidence>
<accession>A0A7H0LQ34</accession>
<protein>
    <submittedName>
        <fullName evidence="3">Uncharacterized protein</fullName>
    </submittedName>
</protein>